<proteinExistence type="predicted"/>
<dbReference type="Pfam" id="PF13579">
    <property type="entry name" value="Glyco_trans_4_4"/>
    <property type="match status" value="1"/>
</dbReference>
<accession>A0A382IAM6</accession>
<sequence length="114" mass="12647">MNVGGPAWQVSVLTRGIDTAWSECRLLTGEVDEGEADFLDLRDPGLTVEKIPFLGRSVRFGDDFRAFLAIRRVILDFKPDLVHTHTAKAGLLGRLAAISCRVPLRVHTFHGHLL</sequence>
<feature type="domain" description="Glycosyltransferase subfamily 4-like N-terminal" evidence="1">
    <location>
        <begin position="4"/>
        <end position="113"/>
    </location>
</feature>
<dbReference type="SUPFAM" id="SSF53756">
    <property type="entry name" value="UDP-Glycosyltransferase/glycogen phosphorylase"/>
    <property type="match status" value="1"/>
</dbReference>
<organism evidence="2">
    <name type="scientific">marine metagenome</name>
    <dbReference type="NCBI Taxonomy" id="408172"/>
    <lineage>
        <taxon>unclassified sequences</taxon>
        <taxon>metagenomes</taxon>
        <taxon>ecological metagenomes</taxon>
    </lineage>
</organism>
<dbReference type="EMBL" id="UINC01066072">
    <property type="protein sequence ID" value="SVB96395.1"/>
    <property type="molecule type" value="Genomic_DNA"/>
</dbReference>
<dbReference type="InterPro" id="IPR028098">
    <property type="entry name" value="Glyco_trans_4-like_N"/>
</dbReference>
<dbReference type="AlphaFoldDB" id="A0A382IAM6"/>
<name>A0A382IAM6_9ZZZZ</name>
<protein>
    <recommendedName>
        <fullName evidence="1">Glycosyltransferase subfamily 4-like N-terminal domain-containing protein</fullName>
    </recommendedName>
</protein>
<evidence type="ECO:0000313" key="2">
    <source>
        <dbReference type="EMBL" id="SVB96395.1"/>
    </source>
</evidence>
<reference evidence="2" key="1">
    <citation type="submission" date="2018-05" db="EMBL/GenBank/DDBJ databases">
        <authorList>
            <person name="Lanie J.A."/>
            <person name="Ng W.-L."/>
            <person name="Kazmierczak K.M."/>
            <person name="Andrzejewski T.M."/>
            <person name="Davidsen T.M."/>
            <person name="Wayne K.J."/>
            <person name="Tettelin H."/>
            <person name="Glass J.I."/>
            <person name="Rusch D."/>
            <person name="Podicherti R."/>
            <person name="Tsui H.-C.T."/>
            <person name="Winkler M.E."/>
        </authorList>
    </citation>
    <scope>NUCLEOTIDE SEQUENCE</scope>
</reference>
<feature type="non-terminal residue" evidence="2">
    <location>
        <position position="114"/>
    </location>
</feature>
<dbReference type="Gene3D" id="3.40.50.2000">
    <property type="entry name" value="Glycogen Phosphorylase B"/>
    <property type="match status" value="1"/>
</dbReference>
<evidence type="ECO:0000259" key="1">
    <source>
        <dbReference type="Pfam" id="PF13579"/>
    </source>
</evidence>
<gene>
    <name evidence="2" type="ORF">METZ01_LOCUS249249</name>
</gene>